<reference evidence="2 4" key="1">
    <citation type="submission" date="2018-06" db="EMBL/GenBank/DDBJ databases">
        <authorList>
            <consortium name="Pathogen Informatics"/>
            <person name="Doyle S."/>
        </authorList>
    </citation>
    <scope>NUCLEOTIDE SEQUENCE [LARGE SCALE GENOMIC DNA]</scope>
    <source>
        <strain evidence="2 4">NCTC10597</strain>
    </source>
</reference>
<evidence type="ECO:0000313" key="5">
    <source>
        <dbReference type="Proteomes" id="UP000294641"/>
    </source>
</evidence>
<dbReference type="Proteomes" id="UP000294641">
    <property type="component" value="Unassembled WGS sequence"/>
</dbReference>
<dbReference type="RefSeq" id="WP_109350522.1">
    <property type="nucleotide sequence ID" value="NZ_BJUE01000038.1"/>
</dbReference>
<evidence type="ECO:0000313" key="3">
    <source>
        <dbReference type="EMBL" id="TDR34549.1"/>
    </source>
</evidence>
<accession>A0A8B4QE93</accession>
<reference evidence="3 5" key="2">
    <citation type="submission" date="2019-03" db="EMBL/GenBank/DDBJ databases">
        <title>Genomic Encyclopedia of Type Strains, Phase IV (KMG-IV): sequencing the most valuable type-strain genomes for metagenomic binning, comparative biology and taxonomic classification.</title>
        <authorList>
            <person name="Goeker M."/>
        </authorList>
    </citation>
    <scope>NUCLEOTIDE SEQUENCE [LARGE SCALE GENOMIC DNA]</scope>
    <source>
        <strain evidence="3 5">DSM 20580</strain>
    </source>
</reference>
<protein>
    <recommendedName>
        <fullName evidence="6">ABC transporter permease</fullName>
    </recommendedName>
</protein>
<feature type="transmembrane region" description="Helical" evidence="1">
    <location>
        <begin position="364"/>
        <end position="383"/>
    </location>
</feature>
<dbReference type="AlphaFoldDB" id="A0A8B4QE93"/>
<evidence type="ECO:0000313" key="2">
    <source>
        <dbReference type="EMBL" id="STX11022.1"/>
    </source>
</evidence>
<evidence type="ECO:0000256" key="1">
    <source>
        <dbReference type="SAM" id="Phobius"/>
    </source>
</evidence>
<sequence length="396" mass="43811">MKALYILHKQNRRLNLILIAVSIAFFAIVYFLILHMMHTNVPATAGKSFDGQNRYNITVLDKNPDVEQLNKFHEVLENNKQVTLYNASPVNLSIDDFSGGDEFTPPKMEDANGTSPVYGLQINKAAQKLNQIQMDSGRFFDSKEFENYNGKGTLPVILGSSFFTLYDVNDVIQLNVHGTKVQAKIIGFLKSEQTLVTPTLSQLSAKHQVIIPAQDYTDALDSSNEYIRQSLMASANAILVTSASKIGIRDTMLDVSKESNYWNFAIGGAGGMTVNLYSIMIKANPILVGLLLLIGIVGMAVLLLKTQEGRNKNNRKLFGILINSGMDESNIKLFTKMEIGLILAIGILVPLVPFLVVSQMAIKLAIIYLVVSIIIATCIVLVVNKRTKVEMEREHV</sequence>
<dbReference type="EMBL" id="UGNP01000001">
    <property type="protein sequence ID" value="STX11022.1"/>
    <property type="molecule type" value="Genomic_DNA"/>
</dbReference>
<dbReference type="EMBL" id="SNZG01000037">
    <property type="protein sequence ID" value="TDR34549.1"/>
    <property type="molecule type" value="Genomic_DNA"/>
</dbReference>
<keyword evidence="1" id="KW-0812">Transmembrane</keyword>
<dbReference type="Proteomes" id="UP000254330">
    <property type="component" value="Unassembled WGS sequence"/>
</dbReference>
<feature type="transmembrane region" description="Helical" evidence="1">
    <location>
        <begin position="286"/>
        <end position="304"/>
    </location>
</feature>
<evidence type="ECO:0000313" key="4">
    <source>
        <dbReference type="Proteomes" id="UP000254330"/>
    </source>
</evidence>
<gene>
    <name evidence="3" type="ORF">DFR61_13717</name>
    <name evidence="2" type="ORF">NCTC10597_02817</name>
</gene>
<organism evidence="2 4">
    <name type="scientific">Kurthia zopfii</name>
    <dbReference type="NCBI Taxonomy" id="1650"/>
    <lineage>
        <taxon>Bacteria</taxon>
        <taxon>Bacillati</taxon>
        <taxon>Bacillota</taxon>
        <taxon>Bacilli</taxon>
        <taxon>Bacillales</taxon>
        <taxon>Caryophanaceae</taxon>
        <taxon>Kurthia</taxon>
    </lineage>
</organism>
<comment type="caution">
    <text evidence="2">The sequence shown here is derived from an EMBL/GenBank/DDBJ whole genome shotgun (WGS) entry which is preliminary data.</text>
</comment>
<keyword evidence="1" id="KW-1133">Transmembrane helix</keyword>
<feature type="transmembrane region" description="Helical" evidence="1">
    <location>
        <begin position="261"/>
        <end position="280"/>
    </location>
</feature>
<proteinExistence type="predicted"/>
<dbReference type="OrthoDB" id="2456574at2"/>
<name>A0A8B4QE93_9BACL</name>
<evidence type="ECO:0008006" key="6">
    <source>
        <dbReference type="Google" id="ProtNLM"/>
    </source>
</evidence>
<feature type="transmembrane region" description="Helical" evidence="1">
    <location>
        <begin position="14"/>
        <end position="33"/>
    </location>
</feature>
<feature type="transmembrane region" description="Helical" evidence="1">
    <location>
        <begin position="339"/>
        <end position="358"/>
    </location>
</feature>
<keyword evidence="1" id="KW-0472">Membrane</keyword>
<keyword evidence="5" id="KW-1185">Reference proteome</keyword>